<dbReference type="InterPro" id="IPR034660">
    <property type="entry name" value="DinB/YfiT-like"/>
</dbReference>
<gene>
    <name evidence="4" type="ORF">ACFQZ6_19770</name>
</gene>
<dbReference type="GO" id="GO:0016853">
    <property type="term" value="F:isomerase activity"/>
    <property type="evidence" value="ECO:0007669"/>
    <property type="project" value="UniProtKB-KW"/>
</dbReference>
<dbReference type="SUPFAM" id="SSF109854">
    <property type="entry name" value="DinB/YfiT-like putative metalloenzymes"/>
    <property type="match status" value="1"/>
</dbReference>
<feature type="domain" description="Mycothiol-dependent maleylpyruvate isomerase metal-binding" evidence="3">
    <location>
        <begin position="12"/>
        <end position="143"/>
    </location>
</feature>
<feature type="region of interest" description="Disordered" evidence="1">
    <location>
        <begin position="200"/>
        <end position="219"/>
    </location>
</feature>
<dbReference type="PANTHER" id="PTHR40758:SF1">
    <property type="entry name" value="CONSERVED PROTEIN"/>
    <property type="match status" value="1"/>
</dbReference>
<evidence type="ECO:0000313" key="4">
    <source>
        <dbReference type="EMBL" id="MFD0316412.1"/>
    </source>
</evidence>
<proteinExistence type="predicted"/>
<comment type="caution">
    <text evidence="4">The sequence shown here is derived from an EMBL/GenBank/DDBJ whole genome shotgun (WGS) entry which is preliminary data.</text>
</comment>
<dbReference type="PANTHER" id="PTHR40758">
    <property type="entry name" value="CONSERVED PROTEIN"/>
    <property type="match status" value="1"/>
</dbReference>
<accession>A0ABW2WAH2</accession>
<dbReference type="InterPro" id="IPR017517">
    <property type="entry name" value="Maleyloyr_isom"/>
</dbReference>
<dbReference type="EMBL" id="JBHTEB010000001">
    <property type="protein sequence ID" value="MFD0316412.1"/>
    <property type="molecule type" value="Genomic_DNA"/>
</dbReference>
<feature type="domain" description="MDMPI C-terminal" evidence="2">
    <location>
        <begin position="158"/>
        <end position="249"/>
    </location>
</feature>
<dbReference type="InterPro" id="IPR024344">
    <property type="entry name" value="MDMPI_metal-binding"/>
</dbReference>
<dbReference type="Pfam" id="PF07398">
    <property type="entry name" value="MDMPI_C"/>
    <property type="match status" value="1"/>
</dbReference>
<evidence type="ECO:0000259" key="3">
    <source>
        <dbReference type="Pfam" id="PF11716"/>
    </source>
</evidence>
<keyword evidence="5" id="KW-1185">Reference proteome</keyword>
<dbReference type="Pfam" id="PF11716">
    <property type="entry name" value="MDMPI_N"/>
    <property type="match status" value="1"/>
</dbReference>
<keyword evidence="4" id="KW-0413">Isomerase</keyword>
<sequence>MATTLEFSDLLRMLDERSTAFRAAVAAAPDLDAQVPTCPDWTLFDLVQHLGGGDRFWAAIVDAGPADVPQPAAVAARAAVSAPRDREALLSWLTESTNALLAALRQSGPDRGCWTWWAASRSPQTSGAVARHRVQETAVHTYDTQLTLNAPRPLPDALALDGMDEFLSTCCATPAAWPHTPTTLDFHTPTPRAWRLTLDPTGAHPTPLTTTPPTTPGATLHGTASDLVLFMYGRLPASAIQITGDAGVIDLLRDWEPEE</sequence>
<evidence type="ECO:0000259" key="2">
    <source>
        <dbReference type="Pfam" id="PF07398"/>
    </source>
</evidence>
<organism evidence="4 5">
    <name type="scientific">Streptomyces flavalbus</name>
    <dbReference type="NCBI Taxonomy" id="2665155"/>
    <lineage>
        <taxon>Bacteria</taxon>
        <taxon>Bacillati</taxon>
        <taxon>Actinomycetota</taxon>
        <taxon>Actinomycetes</taxon>
        <taxon>Kitasatosporales</taxon>
        <taxon>Streptomycetaceae</taxon>
        <taxon>Streptomyces</taxon>
    </lineage>
</organism>
<dbReference type="Gene3D" id="1.20.120.450">
    <property type="entry name" value="dinb family like domain"/>
    <property type="match status" value="1"/>
</dbReference>
<reference evidence="5" key="1">
    <citation type="journal article" date="2019" name="Int. J. Syst. Evol. Microbiol.">
        <title>The Global Catalogue of Microorganisms (GCM) 10K type strain sequencing project: providing services to taxonomists for standard genome sequencing and annotation.</title>
        <authorList>
            <consortium name="The Broad Institute Genomics Platform"/>
            <consortium name="The Broad Institute Genome Sequencing Center for Infectious Disease"/>
            <person name="Wu L."/>
            <person name="Ma J."/>
        </authorList>
    </citation>
    <scope>NUCLEOTIDE SEQUENCE [LARGE SCALE GENOMIC DNA]</scope>
    <source>
        <strain evidence="5">CGMCC 4.7400</strain>
    </source>
</reference>
<protein>
    <submittedName>
        <fullName evidence="4">Maleylpyruvate isomerase family mycothiol-dependent enzyme</fullName>
    </submittedName>
</protein>
<name>A0ABW2WAH2_9ACTN</name>
<evidence type="ECO:0000256" key="1">
    <source>
        <dbReference type="SAM" id="MobiDB-lite"/>
    </source>
</evidence>
<dbReference type="Proteomes" id="UP001597023">
    <property type="component" value="Unassembled WGS sequence"/>
</dbReference>
<dbReference type="NCBIfam" id="TIGR03083">
    <property type="entry name" value="maleylpyruvate isomerase family mycothiol-dependent enzyme"/>
    <property type="match status" value="1"/>
</dbReference>
<evidence type="ECO:0000313" key="5">
    <source>
        <dbReference type="Proteomes" id="UP001597023"/>
    </source>
</evidence>
<dbReference type="InterPro" id="IPR010872">
    <property type="entry name" value="MDMPI_C-term_domain"/>
</dbReference>
<dbReference type="RefSeq" id="WP_381611008.1">
    <property type="nucleotide sequence ID" value="NZ_JBHTEB010000001.1"/>
</dbReference>